<dbReference type="PANTHER" id="PTHR22726:SF1">
    <property type="entry name" value="METALLOENDOPEPTIDASE OMA1, MITOCHONDRIAL"/>
    <property type="match status" value="1"/>
</dbReference>
<feature type="domain" description="Peptidase M48" evidence="8">
    <location>
        <begin position="154"/>
        <end position="318"/>
    </location>
</feature>
<accession>A0A554WYM2</accession>
<evidence type="ECO:0000256" key="2">
    <source>
        <dbReference type="ARBA" id="ARBA00022670"/>
    </source>
</evidence>
<keyword evidence="2 9" id="KW-0645">Protease</keyword>
<evidence type="ECO:0000256" key="5">
    <source>
        <dbReference type="ARBA" id="ARBA00022833"/>
    </source>
</evidence>
<gene>
    <name evidence="9" type="primary">bepA_2</name>
    <name evidence="9" type="ORF">Tther_01921</name>
</gene>
<dbReference type="InterPro" id="IPR051156">
    <property type="entry name" value="Mito/Outer_Membr_Metalloprot"/>
</dbReference>
<evidence type="ECO:0000256" key="7">
    <source>
        <dbReference type="SAM" id="MobiDB-lite"/>
    </source>
</evidence>
<proteinExistence type="predicted"/>
<dbReference type="Gene3D" id="3.30.2010.10">
    <property type="entry name" value="Metalloproteases ('zincins'), catalytic domain"/>
    <property type="match status" value="1"/>
</dbReference>
<keyword evidence="10" id="KW-1185">Reference proteome</keyword>
<dbReference type="Proteomes" id="UP000318542">
    <property type="component" value="Unassembled WGS sequence"/>
</dbReference>
<feature type="region of interest" description="Disordered" evidence="7">
    <location>
        <begin position="1"/>
        <end position="23"/>
    </location>
</feature>
<evidence type="ECO:0000256" key="1">
    <source>
        <dbReference type="ARBA" id="ARBA00001947"/>
    </source>
</evidence>
<dbReference type="EC" id="3.4.-.-" evidence="9"/>
<keyword evidence="4 9" id="KW-0378">Hydrolase</keyword>
<dbReference type="GO" id="GO:0046872">
    <property type="term" value="F:metal ion binding"/>
    <property type="evidence" value="ECO:0007669"/>
    <property type="project" value="UniProtKB-KW"/>
</dbReference>
<dbReference type="GO" id="GO:0016020">
    <property type="term" value="C:membrane"/>
    <property type="evidence" value="ECO:0007669"/>
    <property type="project" value="TreeGrafter"/>
</dbReference>
<evidence type="ECO:0000256" key="4">
    <source>
        <dbReference type="ARBA" id="ARBA00022801"/>
    </source>
</evidence>
<dbReference type="InterPro" id="IPR001915">
    <property type="entry name" value="Peptidase_M48"/>
</dbReference>
<dbReference type="PANTHER" id="PTHR22726">
    <property type="entry name" value="METALLOENDOPEPTIDASE OMA1"/>
    <property type="match status" value="1"/>
</dbReference>
<sequence>MSSWESVGTKRHHTGMRLPPLDAPATAAADRPLRLAPIGCQRRDWLATVLRGAFGAATARALWPMCAALAPAARTAHAATDLPALGDGGDLTLAEERRLGDQIARAIYRDPAYLDDPVLDGYLEAVWMPLFAAARQRGELPDTLAERFAWRLLLARDRTVNAFALPGGYLGVHLGLIGVTGSADELASVLAHELSHVTQRHIARLLSRQSQQAPLVLAAMVLGALAASAARNADIASAAIAGGQAVALQSQLNFSRDMEREADRIGLSVLTAAGFDGQGFVGMFERLQQAARLNDDGGYPYLRSHPLDTERIADMRARLPWTAPDAAARAAAGPVAATVHACMAARARVLADPAPDRLQAHVRSGRDSREPGRAYAAALAGIGLRDPASALQGLATVEAVADTAAAQRVAAWLRLELLHQLADDPRLPAAEARALPDAVQRAAADGSRTGLLLAARAAVRLSAPHVQPVWQRVQAWCAQHPDDAGAWSALAQLQHAGGQPVRAARSEGEARLALLDAAGALDRFRAAQRLAREQGLQDLVELSVLDARARHAERLLREQQAEHAAGR</sequence>
<name>A0A554WYM2_9BURK</name>
<evidence type="ECO:0000256" key="3">
    <source>
        <dbReference type="ARBA" id="ARBA00022723"/>
    </source>
</evidence>
<keyword evidence="3" id="KW-0479">Metal-binding</keyword>
<keyword evidence="6" id="KW-0482">Metalloprotease</keyword>
<dbReference type="GO" id="GO:0051603">
    <property type="term" value="P:proteolysis involved in protein catabolic process"/>
    <property type="evidence" value="ECO:0007669"/>
    <property type="project" value="TreeGrafter"/>
</dbReference>
<keyword evidence="5" id="KW-0862">Zinc</keyword>
<dbReference type="GO" id="GO:0004222">
    <property type="term" value="F:metalloendopeptidase activity"/>
    <property type="evidence" value="ECO:0007669"/>
    <property type="project" value="InterPro"/>
</dbReference>
<evidence type="ECO:0000313" key="9">
    <source>
        <dbReference type="EMBL" id="TSE28665.1"/>
    </source>
</evidence>
<evidence type="ECO:0000313" key="10">
    <source>
        <dbReference type="Proteomes" id="UP000318542"/>
    </source>
</evidence>
<evidence type="ECO:0000256" key="6">
    <source>
        <dbReference type="ARBA" id="ARBA00023049"/>
    </source>
</evidence>
<evidence type="ECO:0000259" key="8">
    <source>
        <dbReference type="Pfam" id="PF01435"/>
    </source>
</evidence>
<dbReference type="Pfam" id="PF01435">
    <property type="entry name" value="Peptidase_M48"/>
    <property type="match status" value="1"/>
</dbReference>
<comment type="caution">
    <text evidence="9">The sequence shown here is derived from an EMBL/GenBank/DDBJ whole genome shotgun (WGS) entry which is preliminary data.</text>
</comment>
<dbReference type="AlphaFoldDB" id="A0A554WYM2"/>
<reference evidence="9 10" key="1">
    <citation type="submission" date="2019-07" db="EMBL/GenBank/DDBJ databases">
        <title>Tepidimonas thermarum AA-1 draft genome.</title>
        <authorList>
            <person name="Da Costa M.S."/>
            <person name="Froufe H.J.C."/>
            <person name="Egas C."/>
            <person name="Albuquerque L."/>
        </authorList>
    </citation>
    <scope>NUCLEOTIDE SEQUENCE [LARGE SCALE GENOMIC DNA]</scope>
    <source>
        <strain evidence="9 10">AA-1</strain>
    </source>
</reference>
<dbReference type="EMBL" id="VJOL01000040">
    <property type="protein sequence ID" value="TSE28665.1"/>
    <property type="molecule type" value="Genomic_DNA"/>
</dbReference>
<organism evidence="9 10">
    <name type="scientific">Tepidimonas thermarum</name>
    <dbReference type="NCBI Taxonomy" id="335431"/>
    <lineage>
        <taxon>Bacteria</taxon>
        <taxon>Pseudomonadati</taxon>
        <taxon>Pseudomonadota</taxon>
        <taxon>Betaproteobacteria</taxon>
        <taxon>Burkholderiales</taxon>
        <taxon>Tepidimonas</taxon>
    </lineage>
</organism>
<comment type="cofactor">
    <cofactor evidence="1">
        <name>Zn(2+)</name>
        <dbReference type="ChEBI" id="CHEBI:29105"/>
    </cofactor>
</comment>
<protein>
    <submittedName>
        <fullName evidence="9">Beta-barrel assembly-enhancing protease</fullName>
        <ecNumber evidence="9">3.4.-.-</ecNumber>
    </submittedName>
</protein>